<dbReference type="Proteomes" id="UP000242329">
    <property type="component" value="Unassembled WGS sequence"/>
</dbReference>
<organism evidence="1 2">
    <name type="scientific">Thermosyntropha lipolytica DSM 11003</name>
    <dbReference type="NCBI Taxonomy" id="1123382"/>
    <lineage>
        <taxon>Bacteria</taxon>
        <taxon>Bacillati</taxon>
        <taxon>Bacillota</taxon>
        <taxon>Clostridia</taxon>
        <taxon>Eubacteriales</taxon>
        <taxon>Syntrophomonadaceae</taxon>
        <taxon>Thermosyntropha</taxon>
    </lineage>
</organism>
<dbReference type="RefSeq" id="WP_073093594.1">
    <property type="nucleotide sequence ID" value="NZ_FQWY01000076.1"/>
</dbReference>
<reference evidence="2" key="1">
    <citation type="submission" date="2016-11" db="EMBL/GenBank/DDBJ databases">
        <authorList>
            <person name="Varghese N."/>
            <person name="Submissions S."/>
        </authorList>
    </citation>
    <scope>NUCLEOTIDE SEQUENCE [LARGE SCALE GENOMIC DNA]</scope>
    <source>
        <strain evidence="2">DSM 11003</strain>
    </source>
</reference>
<evidence type="ECO:0000313" key="1">
    <source>
        <dbReference type="EMBL" id="SHH35658.1"/>
    </source>
</evidence>
<dbReference type="OrthoDB" id="1954951at2"/>
<name>A0A1M5SBJ9_9FIRM</name>
<evidence type="ECO:0000313" key="2">
    <source>
        <dbReference type="Proteomes" id="UP000242329"/>
    </source>
</evidence>
<sequence length="143" mass="16926">MGEHFKKVINIDKFYKSGYIIAHPAWEEDVMDLINRSGIAKDFARKLRFNLRILEQFKKESVHHSSFEQLKHIDDDFAIYSMRFKNKLNIRILFTFMHINGKEKAVLLLAFSEKSKGKKGTSYQDVIPEAIKRLKDIECREME</sequence>
<keyword evidence="2" id="KW-1185">Reference proteome</keyword>
<dbReference type="STRING" id="1123382.SAMN02745221_02195"/>
<evidence type="ECO:0008006" key="3">
    <source>
        <dbReference type="Google" id="ProtNLM"/>
    </source>
</evidence>
<dbReference type="EMBL" id="FQWY01000076">
    <property type="protein sequence ID" value="SHH35658.1"/>
    <property type="molecule type" value="Genomic_DNA"/>
</dbReference>
<proteinExistence type="predicted"/>
<dbReference type="AlphaFoldDB" id="A0A1M5SBJ9"/>
<gene>
    <name evidence="1" type="ORF">SAMN02745221_02195</name>
</gene>
<accession>A0A1M5SBJ9</accession>
<protein>
    <recommendedName>
        <fullName evidence="3">Phage derived protein Gp49-like</fullName>
    </recommendedName>
</protein>